<accession>A0A2M8VR30</accession>
<dbReference type="Gene3D" id="1.10.260.40">
    <property type="entry name" value="lambda repressor-like DNA-binding domains"/>
    <property type="match status" value="1"/>
</dbReference>
<dbReference type="CDD" id="cd00093">
    <property type="entry name" value="HTH_XRE"/>
    <property type="match status" value="1"/>
</dbReference>
<dbReference type="GO" id="GO:0003677">
    <property type="term" value="F:DNA binding"/>
    <property type="evidence" value="ECO:0007669"/>
    <property type="project" value="UniProtKB-KW"/>
</dbReference>
<dbReference type="InterPro" id="IPR001387">
    <property type="entry name" value="Cro/C1-type_HTH"/>
</dbReference>
<dbReference type="InterPro" id="IPR010982">
    <property type="entry name" value="Lambda_DNA-bd_dom_sf"/>
</dbReference>
<proteinExistence type="predicted"/>
<evidence type="ECO:0000313" key="3">
    <source>
        <dbReference type="Proteomes" id="UP000229366"/>
    </source>
</evidence>
<dbReference type="OrthoDB" id="5422231at2"/>
<evidence type="ECO:0000313" key="2">
    <source>
        <dbReference type="EMBL" id="PJI79914.1"/>
    </source>
</evidence>
<name>A0A2M8VR30_9BURK</name>
<dbReference type="Proteomes" id="UP000229366">
    <property type="component" value="Unassembled WGS sequence"/>
</dbReference>
<protein>
    <submittedName>
        <fullName evidence="2">DNA-binding XRE family transcriptional regulator</fullName>
    </submittedName>
</protein>
<gene>
    <name evidence="2" type="ORF">B0G85_0895</name>
</gene>
<reference evidence="2 3" key="1">
    <citation type="submission" date="2017-11" db="EMBL/GenBank/DDBJ databases">
        <title>Genomic Encyclopedia of Type Strains, Phase III (KMG-III): the genomes of soil and plant-associated and newly described type strains.</title>
        <authorList>
            <person name="Whitman W."/>
        </authorList>
    </citation>
    <scope>NUCLEOTIDE SEQUENCE [LARGE SCALE GENOMIC DNA]</scope>
    <source>
        <strain evidence="2 3">UB-Domo-W1</strain>
    </source>
</reference>
<keyword evidence="3" id="KW-1185">Reference proteome</keyword>
<evidence type="ECO:0000259" key="1">
    <source>
        <dbReference type="PROSITE" id="PS50943"/>
    </source>
</evidence>
<dbReference type="SUPFAM" id="SSF47413">
    <property type="entry name" value="lambda repressor-like DNA-binding domains"/>
    <property type="match status" value="1"/>
</dbReference>
<dbReference type="RefSeq" id="WP_100379258.1">
    <property type="nucleotide sequence ID" value="NZ_CBCSBW010000002.1"/>
</dbReference>
<dbReference type="PROSITE" id="PS50943">
    <property type="entry name" value="HTH_CROC1"/>
    <property type="match status" value="1"/>
</dbReference>
<organism evidence="2 3">
    <name type="scientific">Polynucleobacter brandtiae</name>
    <dbReference type="NCBI Taxonomy" id="1938816"/>
    <lineage>
        <taxon>Bacteria</taxon>
        <taxon>Pseudomonadati</taxon>
        <taxon>Pseudomonadota</taxon>
        <taxon>Betaproteobacteria</taxon>
        <taxon>Burkholderiales</taxon>
        <taxon>Burkholderiaceae</taxon>
        <taxon>Polynucleobacter</taxon>
    </lineage>
</organism>
<dbReference type="SMART" id="SM00530">
    <property type="entry name" value="HTH_XRE"/>
    <property type="match status" value="1"/>
</dbReference>
<dbReference type="AlphaFoldDB" id="A0A2M8VR30"/>
<keyword evidence="2" id="KW-0238">DNA-binding</keyword>
<dbReference type="EMBL" id="PGTX01000002">
    <property type="protein sequence ID" value="PJI79914.1"/>
    <property type="molecule type" value="Genomic_DNA"/>
</dbReference>
<dbReference type="Pfam" id="PF13560">
    <property type="entry name" value="HTH_31"/>
    <property type="match status" value="1"/>
</dbReference>
<comment type="caution">
    <text evidence="2">The sequence shown here is derived from an EMBL/GenBank/DDBJ whole genome shotgun (WGS) entry which is preliminary data.</text>
</comment>
<feature type="domain" description="HTH cro/C1-type" evidence="1">
    <location>
        <begin position="16"/>
        <end position="70"/>
    </location>
</feature>
<sequence>MSNLSPSQPIDLGAKITAQRKALGVRAQSTAGAAGISRITLHRIERGETSVSLGAYLKVCKVLGLHLDIVAEGSGQSLQGAQAKNQARIEGSHIRIGDYPQLTALAWQLDIDALLSDEEAIGIYERNQRFLDKTQIDNPERDLMQRLITEKAMENLLD</sequence>